<protein>
    <submittedName>
        <fullName evidence="2">DUF1223 domain-containing protein</fullName>
    </submittedName>
</protein>
<evidence type="ECO:0000313" key="3">
    <source>
        <dbReference type="Proteomes" id="UP000265845"/>
    </source>
</evidence>
<comment type="caution">
    <text evidence="2">The sequence shown here is derived from an EMBL/GenBank/DDBJ whole genome shotgun (WGS) entry which is preliminary data.</text>
</comment>
<dbReference type="OrthoDB" id="9808254at2"/>
<evidence type="ECO:0000256" key="1">
    <source>
        <dbReference type="SAM" id="SignalP"/>
    </source>
</evidence>
<dbReference type="PROSITE" id="PS51257">
    <property type="entry name" value="PROKAR_LIPOPROTEIN"/>
    <property type="match status" value="1"/>
</dbReference>
<dbReference type="InterPro" id="IPR010634">
    <property type="entry name" value="DUF1223"/>
</dbReference>
<feature type="chain" id="PRO_5017365875" evidence="1">
    <location>
        <begin position="22"/>
        <end position="224"/>
    </location>
</feature>
<gene>
    <name evidence="2" type="ORF">D1222_04250</name>
</gene>
<dbReference type="RefSeq" id="WP_119452962.1">
    <property type="nucleotide sequence ID" value="NZ_QWGA01000003.1"/>
</dbReference>
<dbReference type="PANTHER" id="PTHR36057">
    <property type="match status" value="1"/>
</dbReference>
<reference evidence="2 3" key="1">
    <citation type="submission" date="2018-08" db="EMBL/GenBank/DDBJ databases">
        <title>Henriciella mobilis sp. nov., isolated from seawater.</title>
        <authorList>
            <person name="Cheng H."/>
            <person name="Wu Y.-H."/>
            <person name="Xu X.-W."/>
            <person name="Guo L.-L."/>
        </authorList>
    </citation>
    <scope>NUCLEOTIDE SEQUENCE [LARGE SCALE GENOMIC DNA]</scope>
    <source>
        <strain evidence="2 3">CCUG67844</strain>
    </source>
</reference>
<organism evidence="2 3">
    <name type="scientific">Henriciella algicola</name>
    <dbReference type="NCBI Taxonomy" id="1608422"/>
    <lineage>
        <taxon>Bacteria</taxon>
        <taxon>Pseudomonadati</taxon>
        <taxon>Pseudomonadota</taxon>
        <taxon>Alphaproteobacteria</taxon>
        <taxon>Hyphomonadales</taxon>
        <taxon>Hyphomonadaceae</taxon>
        <taxon>Henriciella</taxon>
    </lineage>
</organism>
<dbReference type="AlphaFoldDB" id="A0A399RNA8"/>
<feature type="signal peptide" evidence="1">
    <location>
        <begin position="1"/>
        <end position="21"/>
    </location>
</feature>
<keyword evidence="3" id="KW-1185">Reference proteome</keyword>
<evidence type="ECO:0000313" key="2">
    <source>
        <dbReference type="EMBL" id="RIJ31467.1"/>
    </source>
</evidence>
<dbReference type="EMBL" id="QWGA01000003">
    <property type="protein sequence ID" value="RIJ31467.1"/>
    <property type="molecule type" value="Genomic_DNA"/>
</dbReference>
<dbReference type="Pfam" id="PF06764">
    <property type="entry name" value="DUF1223"/>
    <property type="match status" value="1"/>
</dbReference>
<name>A0A399RNA8_9PROT</name>
<dbReference type="InterPro" id="IPR036249">
    <property type="entry name" value="Thioredoxin-like_sf"/>
</dbReference>
<accession>A0A399RNA8</accession>
<keyword evidence="1" id="KW-0732">Signal</keyword>
<dbReference type="SUPFAM" id="SSF52833">
    <property type="entry name" value="Thioredoxin-like"/>
    <property type="match status" value="1"/>
</dbReference>
<proteinExistence type="predicted"/>
<dbReference type="Proteomes" id="UP000265845">
    <property type="component" value="Unassembled WGS sequence"/>
</dbReference>
<sequence>MRPINKILAVPALIFSCHAGAASAETPVLVELFASHNCKVCPKAYDTLREIENERGDDVLILTWAVDYWDYLGEPDPLALPVAAARQTAYAERFGLRAPYTPQSVYNGEKECPATRKATVEANIDSQQSVNTPYEIEIRAVSEDRFTLSGSVPSPAQVQLVEYARDEARSGDMVNPVIEARSLGLWSGGSVTYAYTCESDCALIVQARDFGHVYAAQALDESAG</sequence>
<dbReference type="PANTHER" id="PTHR36057:SF1">
    <property type="entry name" value="LIPOPROTEIN LIPID ATTACHMENT SITE-LIKE PROTEIN, PUTATIVE (DUF1223)-RELATED"/>
    <property type="match status" value="1"/>
</dbReference>